<dbReference type="GO" id="GO:0016301">
    <property type="term" value="F:kinase activity"/>
    <property type="evidence" value="ECO:0007669"/>
    <property type="project" value="UniProtKB-KW"/>
</dbReference>
<evidence type="ECO:0000313" key="5">
    <source>
        <dbReference type="Proteomes" id="UP001596138"/>
    </source>
</evidence>
<sequence length="288" mass="32076">MGNPKVRGVAASDVVDAVTFRPGDLLADRSTGDPATAPGDRAETEAATAGIVAELAGLQEQLYAEGVGGGQRSLLLLLQGMDTSGKDGTVRRVVGAMNPAGVRITSFKKPTPEELNHDFLWRIDKQLPSPGEVAVFNRSQYEDVLVVRVHDLVPETEWSGRYDKINEFERRVVDAGTHLIKMMLHISKDEQKERLGERLADPTKHWKYNAGDLTERAFWEDYQAAYQDALTKCSTDSAPWYVVPGDRKWYRDWVVANLLVHALREMSPRYPPADFDVAEQKRLLAAAD</sequence>
<dbReference type="PIRSF" id="PIRSF028756">
    <property type="entry name" value="PPK2_prd"/>
    <property type="match status" value="1"/>
</dbReference>
<dbReference type="InterPro" id="IPR027417">
    <property type="entry name" value="P-loop_NTPase"/>
</dbReference>
<evidence type="ECO:0000256" key="1">
    <source>
        <dbReference type="ARBA" id="ARBA00022679"/>
    </source>
</evidence>
<dbReference type="SUPFAM" id="SSF52540">
    <property type="entry name" value="P-loop containing nucleoside triphosphate hydrolases"/>
    <property type="match status" value="1"/>
</dbReference>
<keyword evidence="5" id="KW-1185">Reference proteome</keyword>
<dbReference type="Pfam" id="PF03976">
    <property type="entry name" value="PPK2"/>
    <property type="match status" value="1"/>
</dbReference>
<dbReference type="Proteomes" id="UP001596138">
    <property type="component" value="Unassembled WGS sequence"/>
</dbReference>
<dbReference type="Gene3D" id="3.40.50.300">
    <property type="entry name" value="P-loop containing nucleotide triphosphate hydrolases"/>
    <property type="match status" value="1"/>
</dbReference>
<gene>
    <name evidence="4" type="ORF">ACFQGU_10425</name>
</gene>
<proteinExistence type="predicted"/>
<protein>
    <submittedName>
        <fullName evidence="4">PPK2 family polyphosphate kinase</fullName>
    </submittedName>
</protein>
<evidence type="ECO:0000256" key="2">
    <source>
        <dbReference type="ARBA" id="ARBA00022777"/>
    </source>
</evidence>
<dbReference type="EMBL" id="JBHSTI010000008">
    <property type="protein sequence ID" value="MFC6238296.1"/>
    <property type="molecule type" value="Genomic_DNA"/>
</dbReference>
<name>A0ABW1T0R0_9ACTN</name>
<dbReference type="InterPro" id="IPR016898">
    <property type="entry name" value="Polyphosphate_phosphotransfera"/>
</dbReference>
<keyword evidence="1" id="KW-0808">Transferase</keyword>
<accession>A0ABW1T0R0</accession>
<dbReference type="InterPro" id="IPR022488">
    <property type="entry name" value="PPK2-related"/>
</dbReference>
<reference evidence="5" key="1">
    <citation type="journal article" date="2019" name="Int. J. Syst. Evol. Microbiol.">
        <title>The Global Catalogue of Microorganisms (GCM) 10K type strain sequencing project: providing services to taxonomists for standard genome sequencing and annotation.</title>
        <authorList>
            <consortium name="The Broad Institute Genomics Platform"/>
            <consortium name="The Broad Institute Genome Sequencing Center for Infectious Disease"/>
            <person name="Wu L."/>
            <person name="Ma J."/>
        </authorList>
    </citation>
    <scope>NUCLEOTIDE SEQUENCE [LARGE SCALE GENOMIC DNA]</scope>
    <source>
        <strain evidence="5">CGMCC 4.7317</strain>
    </source>
</reference>
<keyword evidence="2 4" id="KW-0418">Kinase</keyword>
<evidence type="ECO:0000313" key="4">
    <source>
        <dbReference type="EMBL" id="MFC6238296.1"/>
    </source>
</evidence>
<organism evidence="4 5">
    <name type="scientific">Longivirga aurantiaca</name>
    <dbReference type="NCBI Taxonomy" id="1837743"/>
    <lineage>
        <taxon>Bacteria</taxon>
        <taxon>Bacillati</taxon>
        <taxon>Actinomycetota</taxon>
        <taxon>Actinomycetes</taxon>
        <taxon>Sporichthyales</taxon>
        <taxon>Sporichthyaceae</taxon>
        <taxon>Longivirga</taxon>
    </lineage>
</organism>
<feature type="domain" description="Polyphosphate kinase-2-related" evidence="3">
    <location>
        <begin position="41"/>
        <end position="268"/>
    </location>
</feature>
<dbReference type="RefSeq" id="WP_386766387.1">
    <property type="nucleotide sequence ID" value="NZ_JBHSTI010000008.1"/>
</dbReference>
<comment type="caution">
    <text evidence="4">The sequence shown here is derived from an EMBL/GenBank/DDBJ whole genome shotgun (WGS) entry which is preliminary data.</text>
</comment>
<dbReference type="PANTHER" id="PTHR34383:SF3">
    <property type="entry name" value="POLYPHOSPHATE:AMP PHOSPHOTRANSFERASE"/>
    <property type="match status" value="1"/>
</dbReference>
<dbReference type="NCBIfam" id="TIGR03709">
    <property type="entry name" value="PPK2_rel_1"/>
    <property type="match status" value="1"/>
</dbReference>
<dbReference type="InterPro" id="IPR022300">
    <property type="entry name" value="PPK2-rel_1"/>
</dbReference>
<dbReference type="PANTHER" id="PTHR34383">
    <property type="entry name" value="POLYPHOSPHATE:AMP PHOSPHOTRANSFERASE-RELATED"/>
    <property type="match status" value="1"/>
</dbReference>
<evidence type="ECO:0000259" key="3">
    <source>
        <dbReference type="Pfam" id="PF03976"/>
    </source>
</evidence>